<sequence length="112" mass="12246">MNTPPRRKPPRPPARRPAPAPAATSGGCDWRGWATEKPSVFGEPGSVPSVRNGTCHQRETPAAPRAGNPDTHQAKRYGRAYDPCRRSAADRPGVRHRGHVDGGFRQWLRCCG</sequence>
<comment type="caution">
    <text evidence="2">The sequence shown here is derived from an EMBL/GenBank/DDBJ whole genome shotgun (WGS) entry which is preliminary data.</text>
</comment>
<dbReference type="Proteomes" id="UP000193577">
    <property type="component" value="Unassembled WGS sequence"/>
</dbReference>
<dbReference type="AlphaFoldDB" id="A0AA91PGF2"/>
<name>A0AA91PGF2_9MYCO</name>
<keyword evidence="3" id="KW-1185">Reference proteome</keyword>
<proteinExistence type="predicted"/>
<feature type="compositionally biased region" description="Basic and acidic residues" evidence="1">
    <location>
        <begin position="82"/>
        <end position="93"/>
    </location>
</feature>
<organism evidence="2 3">
    <name type="scientific">Mycolicibacillus koreensis</name>
    <dbReference type="NCBI Taxonomy" id="1069220"/>
    <lineage>
        <taxon>Bacteria</taxon>
        <taxon>Bacillati</taxon>
        <taxon>Actinomycetota</taxon>
        <taxon>Actinomycetes</taxon>
        <taxon>Mycobacteriales</taxon>
        <taxon>Mycobacteriaceae</taxon>
        <taxon>Mycolicibacillus</taxon>
    </lineage>
</organism>
<accession>A0AA91PGF2</accession>
<feature type="region of interest" description="Disordered" evidence="1">
    <location>
        <begin position="1"/>
        <end position="99"/>
    </location>
</feature>
<dbReference type="EMBL" id="NCXO01000005">
    <property type="protein sequence ID" value="OSC35176.1"/>
    <property type="molecule type" value="Genomic_DNA"/>
</dbReference>
<feature type="compositionally biased region" description="Basic residues" evidence="1">
    <location>
        <begin position="1"/>
        <end position="14"/>
    </location>
</feature>
<reference evidence="2 3" key="1">
    <citation type="submission" date="2017-04" db="EMBL/GenBank/DDBJ databases">
        <title>The new phylogeny of genus Mycobacterium.</title>
        <authorList>
            <person name="Tortoli E."/>
            <person name="Trovato A."/>
            <person name="Cirillo D.M."/>
        </authorList>
    </citation>
    <scope>NUCLEOTIDE SEQUENCE [LARGE SCALE GENOMIC DNA]</scope>
    <source>
        <strain evidence="2 3">KCTC 19819</strain>
    </source>
</reference>
<dbReference type="PROSITE" id="PS51257">
    <property type="entry name" value="PROKAR_LIPOPROTEIN"/>
    <property type="match status" value="1"/>
</dbReference>
<evidence type="ECO:0000256" key="1">
    <source>
        <dbReference type="SAM" id="MobiDB-lite"/>
    </source>
</evidence>
<evidence type="ECO:0000313" key="2">
    <source>
        <dbReference type="EMBL" id="OSC35176.1"/>
    </source>
</evidence>
<evidence type="ECO:0000313" key="3">
    <source>
        <dbReference type="Proteomes" id="UP000193577"/>
    </source>
</evidence>
<protein>
    <submittedName>
        <fullName evidence="2">Uncharacterized protein</fullName>
    </submittedName>
</protein>
<gene>
    <name evidence="2" type="ORF">B8W67_03590</name>
</gene>